<dbReference type="InterPro" id="IPR003780">
    <property type="entry name" value="COX15/CtaA_fam"/>
</dbReference>
<dbReference type="GO" id="GO:0005743">
    <property type="term" value="C:mitochondrial inner membrane"/>
    <property type="evidence" value="ECO:0007669"/>
    <property type="project" value="TreeGrafter"/>
</dbReference>
<evidence type="ECO:0000256" key="9">
    <source>
        <dbReference type="ARBA" id="ARBA00023136"/>
    </source>
</evidence>
<dbReference type="GO" id="GO:0006784">
    <property type="term" value="P:heme A biosynthetic process"/>
    <property type="evidence" value="ECO:0007669"/>
    <property type="project" value="InterPro"/>
</dbReference>
<dbReference type="EMBL" id="OVEO01000011">
    <property type="protein sequence ID" value="SPQ99340.1"/>
    <property type="molecule type" value="Genomic_DNA"/>
</dbReference>
<dbReference type="GO" id="GO:0016653">
    <property type="term" value="F:oxidoreductase activity, acting on NAD(P)H, heme protein as acceptor"/>
    <property type="evidence" value="ECO:0007669"/>
    <property type="project" value="TreeGrafter"/>
</dbReference>
<feature type="transmembrane region" description="Helical" evidence="12">
    <location>
        <begin position="237"/>
        <end position="256"/>
    </location>
</feature>
<evidence type="ECO:0000256" key="5">
    <source>
        <dbReference type="ARBA" id="ARBA00022989"/>
    </source>
</evidence>
<dbReference type="Pfam" id="PF02628">
    <property type="entry name" value="COX15-CtaA"/>
    <property type="match status" value="1"/>
</dbReference>
<organism evidence="13 15">
    <name type="scientific">Plasmodiophora brassicae</name>
    <name type="common">Clubroot disease agent</name>
    <dbReference type="NCBI Taxonomy" id="37360"/>
    <lineage>
        <taxon>Eukaryota</taxon>
        <taxon>Sar</taxon>
        <taxon>Rhizaria</taxon>
        <taxon>Endomyxa</taxon>
        <taxon>Phytomyxea</taxon>
        <taxon>Plasmodiophorida</taxon>
        <taxon>Plasmodiophoridae</taxon>
        <taxon>Plasmodiophora</taxon>
    </lineage>
</organism>
<keyword evidence="14" id="KW-0496">Mitochondrion</keyword>
<dbReference type="OrthoDB" id="1726137at2759"/>
<feature type="transmembrane region" description="Helical" evidence="12">
    <location>
        <begin position="196"/>
        <end position="216"/>
    </location>
</feature>
<keyword evidence="3 12" id="KW-0812">Transmembrane</keyword>
<evidence type="ECO:0000256" key="7">
    <source>
        <dbReference type="ARBA" id="ARBA00023004"/>
    </source>
</evidence>
<dbReference type="STRING" id="37360.A0A0G4IMJ6"/>
<evidence type="ECO:0000256" key="4">
    <source>
        <dbReference type="ARBA" id="ARBA00022723"/>
    </source>
</evidence>
<dbReference type="AlphaFoldDB" id="A0A0G4IMJ6"/>
<evidence type="ECO:0000256" key="10">
    <source>
        <dbReference type="ARBA" id="ARBA00044501"/>
    </source>
</evidence>
<keyword evidence="8" id="KW-0350">Heme biosynthesis</keyword>
<feature type="transmembrane region" description="Helical" evidence="12">
    <location>
        <begin position="361"/>
        <end position="378"/>
    </location>
</feature>
<dbReference type="PANTHER" id="PTHR23289">
    <property type="entry name" value="CYTOCHROME C OXIDASE ASSEMBLY PROTEIN COX15"/>
    <property type="match status" value="1"/>
</dbReference>
<sequence length="391" mass="42757">MWRLGSAVAGMRRLAWGGRRRAVTASLDAGGQAVSSRPVGRNAVSNWLFACSGMVAGTIVVGGITRMTKSGLSMVDWKPHGQRPPMSQTEWEAEFDKYKQYPEYQRTNRSMTLGQFKSIYYMEWMHRMLGRAIGVVFAAPFVYFAARGALSKPLTLKLTVLLAAGAAQGGIGWWMVKSGLEQPKNHYDEPRVSPYRLAAHLTSAFLIYVGLLHTALSCRATPLLVMSAAPPMFRRSAIAVSKLVFFTAVSGAFVAGNRAGLVYNEFPFMGNGFIPDDIRHPELESQPWRNCFENSSLVQFEHRALAMLTTVSIVGLFLLSRRLPLSSTTKKATSALLGVCAGQVTLGISTLLTFVPTELAAMHQAGSVLLLSSSIVLLRTMRKAYPDTPSN</sequence>
<dbReference type="EMBL" id="CDSF01000057">
    <property type="protein sequence ID" value="CEO96398.1"/>
    <property type="molecule type" value="Genomic_DNA"/>
</dbReference>
<dbReference type="InterPro" id="IPR023754">
    <property type="entry name" value="HemeA_Synthase_type2"/>
</dbReference>
<evidence type="ECO:0000256" key="12">
    <source>
        <dbReference type="SAM" id="Phobius"/>
    </source>
</evidence>
<proteinExistence type="inferred from homology"/>
<evidence type="ECO:0000256" key="1">
    <source>
        <dbReference type="ARBA" id="ARBA00001970"/>
    </source>
</evidence>
<comment type="subcellular location">
    <subcellularLocation>
        <location evidence="2">Membrane</location>
        <topology evidence="2">Multi-pass membrane protein</topology>
    </subcellularLocation>
</comment>
<keyword evidence="15" id="KW-1185">Reference proteome</keyword>
<accession>A0A0G4IMJ6</accession>
<dbReference type="PANTHER" id="PTHR23289:SF2">
    <property type="entry name" value="CYTOCHROME C OXIDASE ASSEMBLY PROTEIN COX15 HOMOLOG"/>
    <property type="match status" value="1"/>
</dbReference>
<feature type="transmembrane region" description="Helical" evidence="12">
    <location>
        <begin position="304"/>
        <end position="323"/>
    </location>
</feature>
<dbReference type="HAMAP" id="MF_01665">
    <property type="entry name" value="HemeA_synth_type2"/>
    <property type="match status" value="1"/>
</dbReference>
<evidence type="ECO:0000256" key="2">
    <source>
        <dbReference type="ARBA" id="ARBA00004141"/>
    </source>
</evidence>
<comment type="pathway">
    <text evidence="10">Porphyrin-containing compound metabolism; heme A biosynthesis; heme A from heme O: step 1/1.</text>
</comment>
<comment type="catalytic activity">
    <reaction evidence="11">
        <text>Fe(II)-heme o + 2 A + H2O = Fe(II)-heme a + 2 AH2</text>
        <dbReference type="Rhea" id="RHEA:63388"/>
        <dbReference type="ChEBI" id="CHEBI:13193"/>
        <dbReference type="ChEBI" id="CHEBI:15377"/>
        <dbReference type="ChEBI" id="CHEBI:17499"/>
        <dbReference type="ChEBI" id="CHEBI:60530"/>
        <dbReference type="ChEBI" id="CHEBI:61715"/>
        <dbReference type="EC" id="1.17.99.9"/>
    </reaction>
    <physiologicalReaction direction="left-to-right" evidence="11">
        <dbReference type="Rhea" id="RHEA:63389"/>
    </physiologicalReaction>
</comment>
<comment type="cofactor">
    <cofactor evidence="1">
        <name>heme b</name>
        <dbReference type="ChEBI" id="CHEBI:60344"/>
    </cofactor>
</comment>
<name>A0A0G4IMJ6_PLABS</name>
<keyword evidence="9 12" id="KW-0472">Membrane</keyword>
<keyword evidence="4" id="KW-0479">Metal-binding</keyword>
<evidence type="ECO:0008006" key="17">
    <source>
        <dbReference type="Google" id="ProtNLM"/>
    </source>
</evidence>
<evidence type="ECO:0000256" key="11">
    <source>
        <dbReference type="ARBA" id="ARBA00048044"/>
    </source>
</evidence>
<protein>
    <recommendedName>
        <fullName evidence="17">Cytochrome c oxidase assembly protein COX15</fullName>
    </recommendedName>
</protein>
<evidence type="ECO:0000313" key="15">
    <source>
        <dbReference type="Proteomes" id="UP000039324"/>
    </source>
</evidence>
<keyword evidence="5 12" id="KW-1133">Transmembrane helix</keyword>
<evidence type="ECO:0000256" key="3">
    <source>
        <dbReference type="ARBA" id="ARBA00022692"/>
    </source>
</evidence>
<feature type="transmembrane region" description="Helical" evidence="12">
    <location>
        <begin position="47"/>
        <end position="65"/>
    </location>
</feature>
<feature type="transmembrane region" description="Helical" evidence="12">
    <location>
        <begin position="158"/>
        <end position="176"/>
    </location>
</feature>
<geneLocation type="mitochondrion" evidence="14"/>
<evidence type="ECO:0000313" key="13">
    <source>
        <dbReference type="EMBL" id="CEO96398.1"/>
    </source>
</evidence>
<keyword evidence="7" id="KW-0408">Iron</keyword>
<dbReference type="Proteomes" id="UP000290189">
    <property type="component" value="Unassembled WGS sequence"/>
</dbReference>
<dbReference type="GO" id="GO:0046872">
    <property type="term" value="F:metal ion binding"/>
    <property type="evidence" value="ECO:0007669"/>
    <property type="project" value="UniProtKB-KW"/>
</dbReference>
<keyword evidence="6" id="KW-0560">Oxidoreductase</keyword>
<evidence type="ECO:0000313" key="16">
    <source>
        <dbReference type="Proteomes" id="UP000290189"/>
    </source>
</evidence>
<evidence type="ECO:0000256" key="8">
    <source>
        <dbReference type="ARBA" id="ARBA00023133"/>
    </source>
</evidence>
<reference evidence="13 15" key="1">
    <citation type="submission" date="2015-02" db="EMBL/GenBank/DDBJ databases">
        <authorList>
            <person name="Chooi Y.-H."/>
        </authorList>
    </citation>
    <scope>NUCLEOTIDE SEQUENCE [LARGE SCALE GENOMIC DNA]</scope>
    <source>
        <strain evidence="13">E3</strain>
    </source>
</reference>
<reference evidence="14 16" key="2">
    <citation type="submission" date="2018-03" db="EMBL/GenBank/DDBJ databases">
        <authorList>
            <person name="Fogelqvist J."/>
        </authorList>
    </citation>
    <scope>NUCLEOTIDE SEQUENCE [LARGE SCALE GENOMIC DNA]</scope>
</reference>
<evidence type="ECO:0000313" key="14">
    <source>
        <dbReference type="EMBL" id="SPQ99340.1"/>
    </source>
</evidence>
<gene>
    <name evidence="13" type="ORF">PBRA_005068</name>
    <name evidence="14" type="ORF">PLBR_LOCUS6555</name>
</gene>
<dbReference type="Proteomes" id="UP000039324">
    <property type="component" value="Unassembled WGS sequence"/>
</dbReference>
<feature type="transmembrane region" description="Helical" evidence="12">
    <location>
        <begin position="335"/>
        <end position="355"/>
    </location>
</feature>
<dbReference type="OMA" id="AFVCYSW"/>
<dbReference type="GO" id="GO:0120547">
    <property type="term" value="F:heme A synthase activity"/>
    <property type="evidence" value="ECO:0007669"/>
    <property type="project" value="UniProtKB-EC"/>
</dbReference>
<evidence type="ECO:0000256" key="6">
    <source>
        <dbReference type="ARBA" id="ARBA00023002"/>
    </source>
</evidence>
<feature type="transmembrane region" description="Helical" evidence="12">
    <location>
        <begin position="128"/>
        <end position="146"/>
    </location>
</feature>